<name>W9R9R2_9ROSA</name>
<keyword evidence="2" id="KW-1185">Reference proteome</keyword>
<dbReference type="EMBL" id="KE344761">
    <property type="protein sequence ID" value="EXB77657.1"/>
    <property type="molecule type" value="Genomic_DNA"/>
</dbReference>
<evidence type="ECO:0000313" key="2">
    <source>
        <dbReference type="Proteomes" id="UP000030645"/>
    </source>
</evidence>
<organism evidence="1 2">
    <name type="scientific">Morus notabilis</name>
    <dbReference type="NCBI Taxonomy" id="981085"/>
    <lineage>
        <taxon>Eukaryota</taxon>
        <taxon>Viridiplantae</taxon>
        <taxon>Streptophyta</taxon>
        <taxon>Embryophyta</taxon>
        <taxon>Tracheophyta</taxon>
        <taxon>Spermatophyta</taxon>
        <taxon>Magnoliopsida</taxon>
        <taxon>eudicotyledons</taxon>
        <taxon>Gunneridae</taxon>
        <taxon>Pentapetalae</taxon>
        <taxon>rosids</taxon>
        <taxon>fabids</taxon>
        <taxon>Rosales</taxon>
        <taxon>Moraceae</taxon>
        <taxon>Moreae</taxon>
        <taxon>Morus</taxon>
    </lineage>
</organism>
<gene>
    <name evidence="1" type="ORF">L484_018173</name>
</gene>
<protein>
    <submittedName>
        <fullName evidence="1">Uncharacterized protein</fullName>
    </submittedName>
</protein>
<sequence>MKASTLGAAMVAHRRKVPTPKPATSLAVMFSISSSSSSSSSFCSFFSSPLDILNSELVTTLSAIQRASLTNMNFLFGSISQTWPISSVG</sequence>
<evidence type="ECO:0000313" key="1">
    <source>
        <dbReference type="EMBL" id="EXB77657.1"/>
    </source>
</evidence>
<dbReference type="AlphaFoldDB" id="W9R9R2"/>
<proteinExistence type="predicted"/>
<accession>W9R9R2</accession>
<dbReference type="Proteomes" id="UP000030645">
    <property type="component" value="Unassembled WGS sequence"/>
</dbReference>
<reference evidence="2" key="1">
    <citation type="submission" date="2013-01" db="EMBL/GenBank/DDBJ databases">
        <title>Draft Genome Sequence of a Mulberry Tree, Morus notabilis C.K. Schneid.</title>
        <authorList>
            <person name="He N."/>
            <person name="Zhao S."/>
        </authorList>
    </citation>
    <scope>NUCLEOTIDE SEQUENCE</scope>
</reference>